<dbReference type="AlphaFoldDB" id="A0A223S6X6"/>
<feature type="transmembrane region" description="Helical" evidence="2">
    <location>
        <begin position="132"/>
        <end position="151"/>
    </location>
</feature>
<feature type="transmembrane region" description="Helical" evidence="2">
    <location>
        <begin position="95"/>
        <end position="112"/>
    </location>
</feature>
<dbReference type="OrthoDB" id="1550598at2"/>
<keyword evidence="2" id="KW-0472">Membrane</keyword>
<feature type="transmembrane region" description="Helical" evidence="2">
    <location>
        <begin position="40"/>
        <end position="64"/>
    </location>
</feature>
<evidence type="ECO:0000256" key="2">
    <source>
        <dbReference type="SAM" id="Phobius"/>
    </source>
</evidence>
<feature type="transmembrane region" description="Helical" evidence="2">
    <location>
        <begin position="257"/>
        <end position="274"/>
    </location>
</feature>
<feature type="transmembrane region" description="Helical" evidence="2">
    <location>
        <begin position="163"/>
        <end position="182"/>
    </location>
</feature>
<dbReference type="InterPro" id="IPR008535">
    <property type="entry name" value="DUF817"/>
</dbReference>
<dbReference type="Proteomes" id="UP000215005">
    <property type="component" value="Chromosome"/>
</dbReference>
<dbReference type="PIRSF" id="PIRSF009141">
    <property type="entry name" value="UCP009141"/>
    <property type="match status" value="1"/>
</dbReference>
<proteinExistence type="predicted"/>
<evidence type="ECO:0000313" key="4">
    <source>
        <dbReference type="Proteomes" id="UP000215005"/>
    </source>
</evidence>
<evidence type="ECO:0000256" key="1">
    <source>
        <dbReference type="SAM" id="MobiDB-lite"/>
    </source>
</evidence>
<keyword evidence="4" id="KW-1185">Reference proteome</keyword>
<feature type="transmembrane region" description="Helical" evidence="2">
    <location>
        <begin position="217"/>
        <end position="237"/>
    </location>
</feature>
<gene>
    <name evidence="3" type="ORF">CDO52_14775</name>
</gene>
<feature type="region of interest" description="Disordered" evidence="1">
    <location>
        <begin position="283"/>
        <end position="309"/>
    </location>
</feature>
<feature type="transmembrane region" description="Helical" evidence="2">
    <location>
        <begin position="188"/>
        <end position="205"/>
    </location>
</feature>
<organism evidence="3 4">
    <name type="scientific">Nocardiopsis gilva YIM 90087</name>
    <dbReference type="NCBI Taxonomy" id="1235441"/>
    <lineage>
        <taxon>Bacteria</taxon>
        <taxon>Bacillati</taxon>
        <taxon>Actinomycetota</taxon>
        <taxon>Actinomycetes</taxon>
        <taxon>Streptosporangiales</taxon>
        <taxon>Nocardiopsidaceae</taxon>
        <taxon>Nocardiopsis</taxon>
    </lineage>
</organism>
<feature type="transmembrane region" description="Helical" evidence="2">
    <location>
        <begin position="70"/>
        <end position="88"/>
    </location>
</feature>
<reference evidence="3 4" key="1">
    <citation type="submission" date="2017-08" db="EMBL/GenBank/DDBJ databases">
        <title>The complete genome sequence of Nocardiopsis gilva YIM 90087.</title>
        <authorList>
            <person name="Yin M."/>
            <person name="Tang S."/>
        </authorList>
    </citation>
    <scope>NUCLEOTIDE SEQUENCE [LARGE SCALE GENOMIC DNA]</scope>
    <source>
        <strain evidence="3 4">YIM 90087</strain>
    </source>
</reference>
<dbReference type="EMBL" id="CP022753">
    <property type="protein sequence ID" value="ASU83877.1"/>
    <property type="molecule type" value="Genomic_DNA"/>
</dbReference>
<evidence type="ECO:0000313" key="3">
    <source>
        <dbReference type="EMBL" id="ASU83877.1"/>
    </source>
</evidence>
<name>A0A223S6X6_9ACTN</name>
<dbReference type="KEGG" id="ngv:CDO52_14775"/>
<protein>
    <recommendedName>
        <fullName evidence="5">DUF817 domain-containing protein</fullName>
    </recommendedName>
</protein>
<accession>A0A223S6X6</accession>
<dbReference type="Pfam" id="PF05675">
    <property type="entry name" value="DUF817"/>
    <property type="match status" value="1"/>
</dbReference>
<evidence type="ECO:0008006" key="5">
    <source>
        <dbReference type="Google" id="ProtNLM"/>
    </source>
</evidence>
<keyword evidence="2" id="KW-1133">Transmembrane helix</keyword>
<feature type="compositionally biased region" description="Basic and acidic residues" evidence="1">
    <location>
        <begin position="299"/>
        <end position="309"/>
    </location>
</feature>
<sequence>MIHSPRPRVLPLREGPTDRSEQKETRVEKWKHRIAQFVRFGLLEAWSCAFAVGIFIGLAASSVIPLPIPRYDALLVYGIVLTAIFWGLRLETGREVLAILGFHIVGLVFELFKVHMGSWSYPEDAWTKIGGVPLYSGFMYAAVGSYVVRAWKLFDLGLSGYRPLATGIVAALIYVNFLTHHWLPDARLLLAVAMVIVTWGGWVYFTVGKVRYRMPLALSFVLIGFFLWVAENISTLLGAWRYPHQINAWAMVHPSKFGAWALLVTVSFVLVAVWKHPRQVGAVADHSGGDPGDDATAARSDEPSEAARP</sequence>
<keyword evidence="2" id="KW-0812">Transmembrane</keyword>